<gene>
    <name evidence="3" type="ORF">SSE37_24789</name>
</gene>
<dbReference type="OrthoDB" id="9767994at2"/>
<protein>
    <submittedName>
        <fullName evidence="3">Isoquinoline 1-oxidoreductase, beta subunit, putative</fullName>
    </submittedName>
</protein>
<dbReference type="Pfam" id="PF02738">
    <property type="entry name" value="MoCoBD_1"/>
    <property type="match status" value="1"/>
</dbReference>
<dbReference type="Proteomes" id="UP000005713">
    <property type="component" value="Unassembled WGS sequence"/>
</dbReference>
<organism evidence="3 4">
    <name type="scientific">Sagittula stellata (strain ATCC 700073 / DSM 11524 / E-37)</name>
    <dbReference type="NCBI Taxonomy" id="388399"/>
    <lineage>
        <taxon>Bacteria</taxon>
        <taxon>Pseudomonadati</taxon>
        <taxon>Pseudomonadota</taxon>
        <taxon>Alphaproteobacteria</taxon>
        <taxon>Rhodobacterales</taxon>
        <taxon>Roseobacteraceae</taxon>
        <taxon>Sagittula</taxon>
    </lineage>
</organism>
<dbReference type="SMART" id="SM01008">
    <property type="entry name" value="Ald_Xan_dh_C"/>
    <property type="match status" value="1"/>
</dbReference>
<dbReference type="InterPro" id="IPR046867">
    <property type="entry name" value="AldOxase/xan_DH_MoCoBD2"/>
</dbReference>
<evidence type="ECO:0000256" key="1">
    <source>
        <dbReference type="SAM" id="SignalP"/>
    </source>
</evidence>
<feature type="signal peptide" evidence="1">
    <location>
        <begin position="1"/>
        <end position="26"/>
    </location>
</feature>
<dbReference type="PIRSF" id="PIRSF036389">
    <property type="entry name" value="IOR_B"/>
    <property type="match status" value="1"/>
</dbReference>
<dbReference type="InterPro" id="IPR036856">
    <property type="entry name" value="Ald_Oxase/Xan_DH_a/b_sf"/>
</dbReference>
<evidence type="ECO:0000313" key="3">
    <source>
        <dbReference type="EMBL" id="EBA09518.1"/>
    </source>
</evidence>
<dbReference type="GO" id="GO:0016491">
    <property type="term" value="F:oxidoreductase activity"/>
    <property type="evidence" value="ECO:0007669"/>
    <property type="project" value="InterPro"/>
</dbReference>
<dbReference type="InterPro" id="IPR008274">
    <property type="entry name" value="AldOxase/xan_DH_MoCoBD1"/>
</dbReference>
<dbReference type="InterPro" id="IPR006311">
    <property type="entry name" value="TAT_signal"/>
</dbReference>
<dbReference type="Gene3D" id="3.30.365.10">
    <property type="entry name" value="Aldehyde oxidase/xanthine dehydrogenase, molybdopterin binding domain"/>
    <property type="match status" value="4"/>
</dbReference>
<dbReference type="SUPFAM" id="SSF54665">
    <property type="entry name" value="CO dehydrogenase molybdoprotein N-domain-like"/>
    <property type="match status" value="1"/>
</dbReference>
<dbReference type="InterPro" id="IPR000674">
    <property type="entry name" value="Ald_Oxase/Xan_DH_a/b"/>
</dbReference>
<evidence type="ECO:0000259" key="2">
    <source>
        <dbReference type="SMART" id="SM01008"/>
    </source>
</evidence>
<accession>A3K153</accession>
<dbReference type="EMBL" id="AAYA01000003">
    <property type="protein sequence ID" value="EBA09518.1"/>
    <property type="molecule type" value="Genomic_DNA"/>
</dbReference>
<dbReference type="InterPro" id="IPR037165">
    <property type="entry name" value="AldOxase/xan_DH_Mopterin-bd_sf"/>
</dbReference>
<dbReference type="Pfam" id="PF20256">
    <property type="entry name" value="MoCoBD_2"/>
    <property type="match status" value="2"/>
</dbReference>
<keyword evidence="1" id="KW-0732">Signal</keyword>
<name>A3K153_SAGS3</name>
<dbReference type="PANTHER" id="PTHR47495">
    <property type="entry name" value="ALDEHYDE DEHYDROGENASE"/>
    <property type="match status" value="1"/>
</dbReference>
<dbReference type="InterPro" id="IPR012368">
    <property type="entry name" value="OxRdtase_Mopterin-bd_su_IorB"/>
</dbReference>
<proteinExistence type="predicted"/>
<sequence>MSSIGKIARRTFLFGTLAVAGGAAFAAWYVAKPAPNPLQPGEGETALNPWVVIDNDGITVVAPHAEMGQGTMTTWAALIAEELDVTLDQIRIIHGPPAQAYYNHAMLGIAVEGKGYDATSLQRSFGDLIGHVGKVMSLQVTGGSTAMKDGFERMRVVGATTRELLVQAAANRLDVSPAELVTDKGNVIAPDGTKIPYTRLAAETVDLEAPRIELRERESWKILGTRFNRVDIPAKTTGTATFAIDTRLPGQKFAAIRLAPTRATVRDFDAFEVSRMPGVEKVVDLGDGLAVIASNTWIAQDAVNRIPVEWTAARYQKDDAALAKALEQAFDKEPDSMLRDDGDVTRLHRDAQQIEAEYRVPFLAHATMEPQSCNAWFDGGKLRLWTGSQMPTFAVSVAAEEAGLDEEDVDMTVTYLGGGFGRRGEVDAVRYATRIAKEVPGSPVLLTYSREEDMTHDFYRPAAIARFRGAVREGTAEMLEARISSAPVTGPALTRAAGFAPGGPDQAIVEGAFNQPYDIFNYRVQGFAASEMPPVGFWRSVGSSINGFFMESFMDEMAHAAGTDPIEFRQALCRDEFLPAWEVLNAVKEMSGWTDEKPDGVGRGVAMCYSFGTPVAVVVEVKKQDDAIRVTRAWMAADPGVALAPDNIEAQLTGGLAMGLSAAIGEEITFAEGAVQQKNFPDYEPLRITQMPQVRVRILETQEHLGGIGEPGTPPAAPALANAIFDLTGERYRTLPLRHHVDFYV</sequence>
<feature type="domain" description="Aldehyde oxidase/xanthine dehydrogenase a/b hammerhead" evidence="2">
    <location>
        <begin position="237"/>
        <end position="314"/>
    </location>
</feature>
<reference evidence="3 4" key="1">
    <citation type="submission" date="2006-06" db="EMBL/GenBank/DDBJ databases">
        <authorList>
            <person name="Moran M.A."/>
            <person name="Ferriera S."/>
            <person name="Johnson J."/>
            <person name="Kravitz S."/>
            <person name="Beeson K."/>
            <person name="Sutton G."/>
            <person name="Rogers Y.-H."/>
            <person name="Friedman R."/>
            <person name="Frazier M."/>
            <person name="Venter J.C."/>
        </authorList>
    </citation>
    <scope>NUCLEOTIDE SEQUENCE [LARGE SCALE GENOMIC DNA]</scope>
    <source>
        <strain evidence="3 4">E-37</strain>
    </source>
</reference>
<keyword evidence="4" id="KW-1185">Reference proteome</keyword>
<dbReference type="SUPFAM" id="SSF56003">
    <property type="entry name" value="Molybdenum cofactor-binding domain"/>
    <property type="match status" value="2"/>
</dbReference>
<dbReference type="eggNOG" id="COG1529">
    <property type="taxonomic scope" value="Bacteria"/>
</dbReference>
<comment type="caution">
    <text evidence="3">The sequence shown here is derived from an EMBL/GenBank/DDBJ whole genome shotgun (WGS) entry which is preliminary data.</text>
</comment>
<evidence type="ECO:0000313" key="4">
    <source>
        <dbReference type="Proteomes" id="UP000005713"/>
    </source>
</evidence>
<dbReference type="AlphaFoldDB" id="A3K153"/>
<dbReference type="PANTHER" id="PTHR47495:SF2">
    <property type="entry name" value="ALDEHYDE DEHYDROGENASE"/>
    <property type="match status" value="1"/>
</dbReference>
<dbReference type="InterPro" id="IPR052516">
    <property type="entry name" value="N-heterocyclic_Hydroxylase"/>
</dbReference>
<dbReference type="RefSeq" id="WP_005857293.1">
    <property type="nucleotide sequence ID" value="NZ_AAYA01000003.1"/>
</dbReference>
<dbReference type="PROSITE" id="PS51318">
    <property type="entry name" value="TAT"/>
    <property type="match status" value="1"/>
</dbReference>
<feature type="chain" id="PRO_5002654789" evidence="1">
    <location>
        <begin position="27"/>
        <end position="745"/>
    </location>
</feature>
<dbReference type="Gene3D" id="3.90.1170.50">
    <property type="entry name" value="Aldehyde oxidase/xanthine dehydrogenase, a/b hammerhead"/>
    <property type="match status" value="1"/>
</dbReference>